<protein>
    <submittedName>
        <fullName evidence="1">Uncharacterized protein</fullName>
    </submittedName>
</protein>
<accession>X6LR03</accession>
<keyword evidence="2" id="KW-1185">Reference proteome</keyword>
<proteinExistence type="predicted"/>
<evidence type="ECO:0000313" key="2">
    <source>
        <dbReference type="Proteomes" id="UP000023152"/>
    </source>
</evidence>
<gene>
    <name evidence="1" type="ORF">RFI_33094</name>
</gene>
<dbReference type="AlphaFoldDB" id="X6LR03"/>
<evidence type="ECO:0000313" key="1">
    <source>
        <dbReference type="EMBL" id="ETO04303.1"/>
    </source>
</evidence>
<feature type="non-terminal residue" evidence="1">
    <location>
        <position position="141"/>
    </location>
</feature>
<dbReference type="EMBL" id="ASPP01029544">
    <property type="protein sequence ID" value="ETO04303.1"/>
    <property type="molecule type" value="Genomic_DNA"/>
</dbReference>
<reference evidence="1 2" key="1">
    <citation type="journal article" date="2013" name="Curr. Biol.">
        <title>The Genome of the Foraminiferan Reticulomyxa filosa.</title>
        <authorList>
            <person name="Glockner G."/>
            <person name="Hulsmann N."/>
            <person name="Schleicher M."/>
            <person name="Noegel A.A."/>
            <person name="Eichinger L."/>
            <person name="Gallinger C."/>
            <person name="Pawlowski J."/>
            <person name="Sierra R."/>
            <person name="Euteneuer U."/>
            <person name="Pillet L."/>
            <person name="Moustafa A."/>
            <person name="Platzer M."/>
            <person name="Groth M."/>
            <person name="Szafranski K."/>
            <person name="Schliwa M."/>
        </authorList>
    </citation>
    <scope>NUCLEOTIDE SEQUENCE [LARGE SCALE GENOMIC DNA]</scope>
</reference>
<comment type="caution">
    <text evidence="1">The sequence shown here is derived from an EMBL/GenBank/DDBJ whole genome shotgun (WGS) entry which is preliminary data.</text>
</comment>
<name>X6LR03_RETFI</name>
<organism evidence="1 2">
    <name type="scientific">Reticulomyxa filosa</name>
    <dbReference type="NCBI Taxonomy" id="46433"/>
    <lineage>
        <taxon>Eukaryota</taxon>
        <taxon>Sar</taxon>
        <taxon>Rhizaria</taxon>
        <taxon>Retaria</taxon>
        <taxon>Foraminifera</taxon>
        <taxon>Monothalamids</taxon>
        <taxon>Reticulomyxidae</taxon>
        <taxon>Reticulomyxa</taxon>
    </lineage>
</organism>
<dbReference type="Proteomes" id="UP000023152">
    <property type="component" value="Unassembled WGS sequence"/>
</dbReference>
<sequence>MNVAKVLSLKSRSSKVDLKEKKSFEKKDMTPQLRLVAETLQRRLSVRQYRRILQARGIFKLMEELMTTITDSENFTQPNEQSEDDIVTKRHHKPTSLHIFANEFVSKATLDQNTKSYFTTYSYRLVNFDDGASVGNNDADD</sequence>